<sequence>MDKLISNASVTEIKTVNKQKITNKVCLPFTPGSLKHYLVQWEQITRNPFVLHSIMGLSFTFIDEILNSNSRLEYKMSKLESDAMTVAILELQKSGIIEVVSPVADQYLSPVFPVPKPDGSVRVILNLKSFNENLEYVYFKMALIRDAISLMKQGQLMFKIDLKTPFI</sequence>
<dbReference type="GO" id="GO:0071897">
    <property type="term" value="P:DNA biosynthetic process"/>
    <property type="evidence" value="ECO:0007669"/>
    <property type="project" value="UniProtKB-ARBA"/>
</dbReference>
<proteinExistence type="predicted"/>
<evidence type="ECO:0000313" key="2">
    <source>
        <dbReference type="Proteomes" id="UP000014500"/>
    </source>
</evidence>
<dbReference type="Proteomes" id="UP000014500">
    <property type="component" value="Unassembled WGS sequence"/>
</dbReference>
<dbReference type="Gene3D" id="3.10.10.10">
    <property type="entry name" value="HIV Type 1 Reverse Transcriptase, subunit A, domain 1"/>
    <property type="match status" value="1"/>
</dbReference>
<evidence type="ECO:0000313" key="1">
    <source>
        <dbReference type="EnsemblMetazoa" id="SMAR001449-PA"/>
    </source>
</evidence>
<reference evidence="1" key="2">
    <citation type="submission" date="2015-02" db="UniProtKB">
        <authorList>
            <consortium name="EnsemblMetazoa"/>
        </authorList>
    </citation>
    <scope>IDENTIFICATION</scope>
</reference>
<organism evidence="1 2">
    <name type="scientific">Strigamia maritima</name>
    <name type="common">European centipede</name>
    <name type="synonym">Geophilus maritimus</name>
    <dbReference type="NCBI Taxonomy" id="126957"/>
    <lineage>
        <taxon>Eukaryota</taxon>
        <taxon>Metazoa</taxon>
        <taxon>Ecdysozoa</taxon>
        <taxon>Arthropoda</taxon>
        <taxon>Myriapoda</taxon>
        <taxon>Chilopoda</taxon>
        <taxon>Pleurostigmophora</taxon>
        <taxon>Geophilomorpha</taxon>
        <taxon>Linotaeniidae</taxon>
        <taxon>Strigamia</taxon>
    </lineage>
</organism>
<dbReference type="EMBL" id="AFFK01015452">
    <property type="status" value="NOT_ANNOTATED_CDS"/>
    <property type="molecule type" value="Genomic_DNA"/>
</dbReference>
<dbReference type="OMA" id="WMAQLAL"/>
<name>T1IKJ9_STRMM</name>
<dbReference type="InterPro" id="IPR043502">
    <property type="entry name" value="DNA/RNA_pol_sf"/>
</dbReference>
<keyword evidence="2" id="KW-1185">Reference proteome</keyword>
<dbReference type="AlphaFoldDB" id="T1IKJ9"/>
<dbReference type="STRING" id="126957.T1IKJ9"/>
<dbReference type="PhylomeDB" id="T1IKJ9"/>
<reference evidence="2" key="1">
    <citation type="submission" date="2011-05" db="EMBL/GenBank/DDBJ databases">
        <authorList>
            <person name="Richards S.R."/>
            <person name="Qu J."/>
            <person name="Jiang H."/>
            <person name="Jhangiani S.N."/>
            <person name="Agravi P."/>
            <person name="Goodspeed R."/>
            <person name="Gross S."/>
            <person name="Mandapat C."/>
            <person name="Jackson L."/>
            <person name="Mathew T."/>
            <person name="Pu L."/>
            <person name="Thornton R."/>
            <person name="Saada N."/>
            <person name="Wilczek-Boney K.B."/>
            <person name="Lee S."/>
            <person name="Kovar C."/>
            <person name="Wu Y."/>
            <person name="Scherer S.E."/>
            <person name="Worley K.C."/>
            <person name="Muzny D.M."/>
            <person name="Gibbs R."/>
        </authorList>
    </citation>
    <scope>NUCLEOTIDE SEQUENCE</scope>
    <source>
        <strain evidence="2">Brora</strain>
    </source>
</reference>
<dbReference type="EnsemblMetazoa" id="SMAR001449-RA">
    <property type="protein sequence ID" value="SMAR001449-PA"/>
    <property type="gene ID" value="SMAR001449"/>
</dbReference>
<protein>
    <submittedName>
        <fullName evidence="1">Uncharacterized protein</fullName>
    </submittedName>
</protein>
<dbReference type="HOGENOM" id="CLU_1596574_0_0_1"/>
<dbReference type="SUPFAM" id="SSF56672">
    <property type="entry name" value="DNA/RNA polymerases"/>
    <property type="match status" value="1"/>
</dbReference>
<accession>T1IKJ9</accession>
<dbReference type="Gene3D" id="3.30.70.270">
    <property type="match status" value="1"/>
</dbReference>
<dbReference type="InterPro" id="IPR043128">
    <property type="entry name" value="Rev_trsase/Diguanyl_cyclase"/>
</dbReference>